<dbReference type="EMBL" id="QSFD01000002">
    <property type="protein sequence ID" value="RHA19983.1"/>
    <property type="molecule type" value="Genomic_DNA"/>
</dbReference>
<comment type="subcellular location">
    <subcellularLocation>
        <location evidence="1">Periplasm</location>
    </subcellularLocation>
</comment>
<name>A0A413RBG2_9FIRM</name>
<protein>
    <recommendedName>
        <fullName evidence="7">AlgX/AlgJ SGNH hydrolase-like domain-containing protein</fullName>
    </recommendedName>
</protein>
<gene>
    <name evidence="8" type="ORF">DW944_02225</name>
</gene>
<dbReference type="GO" id="GO:0042121">
    <property type="term" value="P:alginic acid biosynthetic process"/>
    <property type="evidence" value="ECO:0007669"/>
    <property type="project" value="UniProtKB-UniPathway"/>
</dbReference>
<evidence type="ECO:0000256" key="1">
    <source>
        <dbReference type="ARBA" id="ARBA00004418"/>
    </source>
</evidence>
<comment type="pathway">
    <text evidence="2">Glycan biosynthesis; alginate biosynthesis.</text>
</comment>
<evidence type="ECO:0000313" key="9">
    <source>
        <dbReference type="Proteomes" id="UP000284779"/>
    </source>
</evidence>
<keyword evidence="4" id="KW-0732">Signal</keyword>
<accession>A0A413RBG2</accession>
<dbReference type="RefSeq" id="WP_117969457.1">
    <property type="nucleotide sequence ID" value="NZ_QSGJ01000002.1"/>
</dbReference>
<evidence type="ECO:0000256" key="2">
    <source>
        <dbReference type="ARBA" id="ARBA00005182"/>
    </source>
</evidence>
<evidence type="ECO:0000259" key="7">
    <source>
        <dbReference type="Pfam" id="PF16822"/>
    </source>
</evidence>
<evidence type="ECO:0000313" key="8">
    <source>
        <dbReference type="EMBL" id="RHA19983.1"/>
    </source>
</evidence>
<evidence type="ECO:0000256" key="4">
    <source>
        <dbReference type="ARBA" id="ARBA00022729"/>
    </source>
</evidence>
<evidence type="ECO:0000256" key="3">
    <source>
        <dbReference type="ARBA" id="ARBA00022679"/>
    </source>
</evidence>
<comment type="caution">
    <text evidence="8">The sequence shown here is derived from an EMBL/GenBank/DDBJ whole genome shotgun (WGS) entry which is preliminary data.</text>
</comment>
<sequence>MKKKIFIIIFFCLLCLPSLGMLFFKTDVSVEQRQVQIFPSIKTGGKLNVKFFDQLNDYFSDNFAFRQNLIEADAIIKKNVFRQSGNEKVIVGKKGYLFFGETLDDYLGKNVLSNREIYSCTRVLSLLQENVEQKGRQFLFVIAPNKNSLYPEYMPKRYIKISDNNNYRLLQEEMKKENINTIDLKKMFIDSGKEVYHKLDSHWNNQGAAMGCNAILNYLGKDHYDYTNERHTIKKNFSGDLYGMLFPKGNKKDTNVIYNKKSSYKATSNNKKVTDISIETESKDKKESIVMYRDSFGNALIPFVADEFHNGYFTKAVPYNWNLQNEKKADKVVIELVERHIHSLIEEAPYMAAPLRSGNLNTMEVNSNTTAEIGDDEEYVPISGKVDSKYIDDDSKIYVRLKSEDNEYTYEAFPAPIDVTSKNEGYDYGMYLDTSQVEAGTYDIDVITQKDNKYYSSGVKTSLELEE</sequence>
<dbReference type="Pfam" id="PF16822">
    <property type="entry name" value="ALGX"/>
    <property type="match status" value="1"/>
</dbReference>
<keyword evidence="5" id="KW-0574">Periplasm</keyword>
<keyword evidence="3" id="KW-0808">Transferase</keyword>
<keyword evidence="9" id="KW-1185">Reference proteome</keyword>
<proteinExistence type="predicted"/>
<reference evidence="8 9" key="1">
    <citation type="submission" date="2018-08" db="EMBL/GenBank/DDBJ databases">
        <title>A genome reference for cultivated species of the human gut microbiota.</title>
        <authorList>
            <person name="Zou Y."/>
            <person name="Xue W."/>
            <person name="Luo G."/>
        </authorList>
    </citation>
    <scope>NUCLEOTIDE SEQUENCE [LARGE SCALE GENOMIC DNA]</scope>
    <source>
        <strain evidence="8 9">AM44-11BH</strain>
    </source>
</reference>
<dbReference type="GO" id="GO:0016740">
    <property type="term" value="F:transferase activity"/>
    <property type="evidence" value="ECO:0007669"/>
    <property type="project" value="UniProtKB-KW"/>
</dbReference>
<evidence type="ECO:0000256" key="6">
    <source>
        <dbReference type="ARBA" id="ARBA00022841"/>
    </source>
</evidence>
<dbReference type="InterPro" id="IPR031811">
    <property type="entry name" value="ALGX/ALGJ_SGNH-like"/>
</dbReference>
<dbReference type="GO" id="GO:0042597">
    <property type="term" value="C:periplasmic space"/>
    <property type="evidence" value="ECO:0007669"/>
    <property type="project" value="UniProtKB-SubCell"/>
</dbReference>
<evidence type="ECO:0000256" key="5">
    <source>
        <dbReference type="ARBA" id="ARBA00022764"/>
    </source>
</evidence>
<dbReference type="UniPathway" id="UPA00286"/>
<dbReference type="AlphaFoldDB" id="A0A413RBG2"/>
<keyword evidence="6" id="KW-0016">Alginate biosynthesis</keyword>
<organism evidence="8 9">
    <name type="scientific">Eubacterium ventriosum</name>
    <dbReference type="NCBI Taxonomy" id="39496"/>
    <lineage>
        <taxon>Bacteria</taxon>
        <taxon>Bacillati</taxon>
        <taxon>Bacillota</taxon>
        <taxon>Clostridia</taxon>
        <taxon>Eubacteriales</taxon>
        <taxon>Eubacteriaceae</taxon>
        <taxon>Eubacterium</taxon>
    </lineage>
</organism>
<feature type="domain" description="AlgX/AlgJ SGNH hydrolase-like" evidence="7">
    <location>
        <begin position="89"/>
        <end position="231"/>
    </location>
</feature>
<dbReference type="Proteomes" id="UP000284779">
    <property type="component" value="Unassembled WGS sequence"/>
</dbReference>